<name>A0A1V5ZL70_9BACT</name>
<proteinExistence type="predicted"/>
<comment type="caution">
    <text evidence="1">The sequence shown here is derived from an EMBL/GenBank/DDBJ whole genome shotgun (WGS) entry which is preliminary data.</text>
</comment>
<dbReference type="EMBL" id="MWDB01000027">
    <property type="protein sequence ID" value="OQB40959.1"/>
    <property type="molecule type" value="Genomic_DNA"/>
</dbReference>
<accession>A0A1V5ZL70</accession>
<protein>
    <submittedName>
        <fullName evidence="1">Uncharacterized protein</fullName>
    </submittedName>
</protein>
<evidence type="ECO:0000313" key="1">
    <source>
        <dbReference type="EMBL" id="OQB40959.1"/>
    </source>
</evidence>
<sequence>MNTKKTPVFSFEYPEYKKYVASIDIEDKYANQANARQIIDLT</sequence>
<gene>
    <name evidence="1" type="ORF">BWY04_01116</name>
</gene>
<organism evidence="1">
    <name type="scientific">candidate division CPR1 bacterium ADurb.Bin160</name>
    <dbReference type="NCBI Taxonomy" id="1852826"/>
    <lineage>
        <taxon>Bacteria</taxon>
        <taxon>candidate division CPR1</taxon>
    </lineage>
</organism>
<reference evidence="1" key="1">
    <citation type="submission" date="2017-02" db="EMBL/GenBank/DDBJ databases">
        <title>Delving into the versatile metabolic prowess of the omnipresent phylum Bacteroidetes.</title>
        <authorList>
            <person name="Nobu M.K."/>
            <person name="Mei R."/>
            <person name="Narihiro T."/>
            <person name="Kuroda K."/>
            <person name="Liu W.-T."/>
        </authorList>
    </citation>
    <scope>NUCLEOTIDE SEQUENCE</scope>
    <source>
        <strain evidence="1">ADurb.Bin160</strain>
    </source>
</reference>
<dbReference type="AlphaFoldDB" id="A0A1V5ZL70"/>
<dbReference type="Proteomes" id="UP000485621">
    <property type="component" value="Unassembled WGS sequence"/>
</dbReference>